<name>B0MYN6_9BACT</name>
<dbReference type="Proteomes" id="UP000005819">
    <property type="component" value="Unassembled WGS sequence"/>
</dbReference>
<evidence type="ECO:0000313" key="1">
    <source>
        <dbReference type="EMBL" id="EDS02722.1"/>
    </source>
</evidence>
<accession>B0MYN6</accession>
<organism evidence="1 2">
    <name type="scientific">Alistipes putredinis DSM 17216</name>
    <dbReference type="NCBI Taxonomy" id="445970"/>
    <lineage>
        <taxon>Bacteria</taxon>
        <taxon>Pseudomonadati</taxon>
        <taxon>Bacteroidota</taxon>
        <taxon>Bacteroidia</taxon>
        <taxon>Bacteroidales</taxon>
        <taxon>Rikenellaceae</taxon>
        <taxon>Alistipes</taxon>
    </lineage>
</organism>
<dbReference type="EMBL" id="ABFK02000020">
    <property type="protein sequence ID" value="EDS02722.1"/>
    <property type="molecule type" value="Genomic_DNA"/>
</dbReference>
<keyword evidence="2" id="KW-1185">Reference proteome</keyword>
<dbReference type="AlphaFoldDB" id="B0MYN6"/>
<reference evidence="1" key="2">
    <citation type="submission" date="2013-09" db="EMBL/GenBank/DDBJ databases">
        <title>Draft genome sequence of Alistipes putredinis (DSM 17216).</title>
        <authorList>
            <person name="Sudarsanam P."/>
            <person name="Ley R."/>
            <person name="Guruge J."/>
            <person name="Turnbaugh P.J."/>
            <person name="Mahowald M."/>
            <person name="Liep D."/>
            <person name="Gordon J."/>
        </authorList>
    </citation>
    <scope>NUCLEOTIDE SEQUENCE</scope>
    <source>
        <strain evidence="1">DSM 17216</strain>
    </source>
</reference>
<protein>
    <submittedName>
        <fullName evidence="1">Uncharacterized protein</fullName>
    </submittedName>
</protein>
<sequence>MCGVAPGTKKKKNLRYFWQIKKKIIHLHSALYAKTIKTR</sequence>
<dbReference type="HOGENOM" id="CLU_3303656_0_0_10"/>
<evidence type="ECO:0000313" key="2">
    <source>
        <dbReference type="Proteomes" id="UP000005819"/>
    </source>
</evidence>
<comment type="caution">
    <text evidence="1">The sequence shown here is derived from an EMBL/GenBank/DDBJ whole genome shotgun (WGS) entry which is preliminary data.</text>
</comment>
<reference evidence="1" key="1">
    <citation type="submission" date="2007-10" db="EMBL/GenBank/DDBJ databases">
        <authorList>
            <person name="Fulton L."/>
            <person name="Clifton S."/>
            <person name="Fulton B."/>
            <person name="Xu J."/>
            <person name="Minx P."/>
            <person name="Pepin K.H."/>
            <person name="Johnson M."/>
            <person name="Thiruvilangam P."/>
            <person name="Bhonagiri V."/>
            <person name="Nash W.E."/>
            <person name="Mardis E.R."/>
            <person name="Wilson R.K."/>
        </authorList>
    </citation>
    <scope>NUCLEOTIDE SEQUENCE [LARGE SCALE GENOMIC DNA]</scope>
    <source>
        <strain evidence="1">DSM 17216</strain>
    </source>
</reference>
<proteinExistence type="predicted"/>
<gene>
    <name evidence="1" type="ORF">ALIPUT_02252</name>
</gene>